<gene>
    <name evidence="1" type="ORF">UF66_0084</name>
</gene>
<name>A0A0M2P2J2_STACC</name>
<proteinExistence type="predicted"/>
<dbReference type="AlphaFoldDB" id="A0A0M2P2J2"/>
<accession>A0A0M2P2J2</accession>
<dbReference type="GeneID" id="72469923"/>
<protein>
    <submittedName>
        <fullName evidence="1">Uncharacterized protein</fullName>
    </submittedName>
</protein>
<evidence type="ECO:0000313" key="1">
    <source>
        <dbReference type="EMBL" id="KKI64103.1"/>
    </source>
</evidence>
<dbReference type="PATRIC" id="fig|74704.6.peg.87"/>
<reference evidence="1 2" key="1">
    <citation type="submission" date="2015-03" db="EMBL/GenBank/DDBJ databases">
        <title>Genome Assembly of Staphylococcus cohnii subsp. cohnii strain G22B2.</title>
        <authorList>
            <person name="Nair G."/>
            <person name="Kaur G."/>
            <person name="Khatri I."/>
            <person name="Singh N.K."/>
            <person name="Sathyabama S."/>
            <person name="Maurya S.K."/>
            <person name="Subramanian S."/>
            <person name="Agrewala J.N."/>
            <person name="Mayilraj S."/>
        </authorList>
    </citation>
    <scope>NUCLEOTIDE SEQUENCE [LARGE SCALE GENOMIC DNA]</scope>
    <source>
        <strain evidence="1 2">G22B2</strain>
    </source>
</reference>
<dbReference type="RefSeq" id="WP_031464175.1">
    <property type="nucleotide sequence ID" value="NZ_LAKJ01000010.1"/>
</dbReference>
<sequence>MSNINMFEWNHIKSKIKEIREEIDGVKQQNFIDKAKNRQLTSVLRELSVVENWVNELMDYQKEHSAVNKIKNLLKKNKERYYGK</sequence>
<organism evidence="1 2">
    <name type="scientific">Staphylococcus cohnii subsp. cohnii</name>
    <dbReference type="NCBI Taxonomy" id="74704"/>
    <lineage>
        <taxon>Bacteria</taxon>
        <taxon>Bacillati</taxon>
        <taxon>Bacillota</taxon>
        <taxon>Bacilli</taxon>
        <taxon>Bacillales</taxon>
        <taxon>Staphylococcaceae</taxon>
        <taxon>Staphylococcus</taxon>
        <taxon>Staphylococcus cohnii species complex</taxon>
    </lineage>
</organism>
<dbReference type="EMBL" id="LAKJ01000010">
    <property type="protein sequence ID" value="KKI64103.1"/>
    <property type="molecule type" value="Genomic_DNA"/>
</dbReference>
<evidence type="ECO:0000313" key="2">
    <source>
        <dbReference type="Proteomes" id="UP000034455"/>
    </source>
</evidence>
<dbReference type="Proteomes" id="UP000034455">
    <property type="component" value="Unassembled WGS sequence"/>
</dbReference>
<comment type="caution">
    <text evidence="1">The sequence shown here is derived from an EMBL/GenBank/DDBJ whole genome shotgun (WGS) entry which is preliminary data.</text>
</comment>